<reference evidence="2 3" key="1">
    <citation type="submission" date="2016-11" db="EMBL/GenBank/DDBJ databases">
        <authorList>
            <person name="Jaros S."/>
            <person name="Januszkiewicz K."/>
            <person name="Wedrychowicz H."/>
        </authorList>
    </citation>
    <scope>NUCLEOTIDE SEQUENCE [LARGE SCALE GENOMIC DNA]</scope>
    <source>
        <strain evidence="2 3">Y1</strain>
    </source>
</reference>
<name>A0A1M7JII1_RUMFL</name>
<organism evidence="2 3">
    <name type="scientific">Ruminococcus flavefaciens</name>
    <dbReference type="NCBI Taxonomy" id="1265"/>
    <lineage>
        <taxon>Bacteria</taxon>
        <taxon>Bacillati</taxon>
        <taxon>Bacillota</taxon>
        <taxon>Clostridia</taxon>
        <taxon>Eubacteriales</taxon>
        <taxon>Oscillospiraceae</taxon>
        <taxon>Ruminococcus</taxon>
    </lineage>
</organism>
<keyword evidence="1" id="KW-0472">Membrane</keyword>
<evidence type="ECO:0000313" key="3">
    <source>
        <dbReference type="Proteomes" id="UP000184394"/>
    </source>
</evidence>
<dbReference type="RefSeq" id="WP_072950398.1">
    <property type="nucleotide sequence ID" value="NZ_FRCT01000006.1"/>
</dbReference>
<dbReference type="AlphaFoldDB" id="A0A1M7JII1"/>
<evidence type="ECO:0000313" key="2">
    <source>
        <dbReference type="EMBL" id="SHM52775.1"/>
    </source>
</evidence>
<feature type="transmembrane region" description="Helical" evidence="1">
    <location>
        <begin position="133"/>
        <end position="155"/>
    </location>
</feature>
<evidence type="ECO:0000256" key="1">
    <source>
        <dbReference type="SAM" id="Phobius"/>
    </source>
</evidence>
<gene>
    <name evidence="2" type="ORF">SAMN04487860_10623</name>
</gene>
<accession>A0A1M7JII1</accession>
<keyword evidence="1" id="KW-0812">Transmembrane</keyword>
<protein>
    <submittedName>
        <fullName evidence="2">ABC-2 family transporter protein</fullName>
    </submittedName>
</protein>
<feature type="transmembrane region" description="Helical" evidence="1">
    <location>
        <begin position="51"/>
        <end position="71"/>
    </location>
</feature>
<dbReference type="OrthoDB" id="1862600at2"/>
<feature type="transmembrane region" description="Helical" evidence="1">
    <location>
        <begin position="217"/>
        <end position="239"/>
    </location>
</feature>
<proteinExistence type="predicted"/>
<sequence length="245" mass="27298">MCNLLAEGFRRLFKSKRFYIVLICVVGIPAAITIFASIIKNDAKGVADLMLFFMTGSMTMFISITSGLFIIHDFKNNTIRNKIIIGHSRTNIYFANLIVSLFVALVYQVAYWLTLVGFGKLLDEFEFFPCTEIFKNMLLTIFIVFAFTSAFVFLCTTMRNNGGFAICLMLDTIVTTVVSLVLMFLKSETAEDIAVVAIPSVQRNLFRADPIIVPDDMGLMILVDIGICVVTTIAGIAVFKKADLK</sequence>
<dbReference type="Proteomes" id="UP000184394">
    <property type="component" value="Unassembled WGS sequence"/>
</dbReference>
<feature type="transmembrane region" description="Helical" evidence="1">
    <location>
        <begin position="92"/>
        <end position="113"/>
    </location>
</feature>
<feature type="transmembrane region" description="Helical" evidence="1">
    <location>
        <begin position="18"/>
        <end position="39"/>
    </location>
</feature>
<dbReference type="EMBL" id="FRCT01000006">
    <property type="protein sequence ID" value="SHM52775.1"/>
    <property type="molecule type" value="Genomic_DNA"/>
</dbReference>
<keyword evidence="1" id="KW-1133">Transmembrane helix</keyword>
<feature type="transmembrane region" description="Helical" evidence="1">
    <location>
        <begin position="162"/>
        <end position="185"/>
    </location>
</feature>